<evidence type="ECO:0000313" key="6">
    <source>
        <dbReference type="Proteomes" id="UP000263486"/>
    </source>
</evidence>
<organism evidence="5 6">
    <name type="scientific">Psychrilyobacter piezotolerans</name>
    <dbReference type="NCBI Taxonomy" id="2293438"/>
    <lineage>
        <taxon>Bacteria</taxon>
        <taxon>Fusobacteriati</taxon>
        <taxon>Fusobacteriota</taxon>
        <taxon>Fusobacteriia</taxon>
        <taxon>Fusobacteriales</taxon>
        <taxon>Fusobacteriaceae</taxon>
        <taxon>Psychrilyobacter</taxon>
    </lineage>
</organism>
<dbReference type="RefSeq" id="WP_114642585.1">
    <property type="nucleotide sequence ID" value="NZ_JAACIO010000016.1"/>
</dbReference>
<evidence type="ECO:0000313" key="5">
    <source>
        <dbReference type="EMBL" id="REI40846.1"/>
    </source>
</evidence>
<dbReference type="Pfam" id="PF02522">
    <property type="entry name" value="Antibiotic_NAT"/>
    <property type="match status" value="1"/>
</dbReference>
<comment type="caution">
    <text evidence="5">The sequence shown here is derived from an EMBL/GenBank/DDBJ whole genome shotgun (WGS) entry which is preliminary data.</text>
</comment>
<reference evidence="5 6" key="1">
    <citation type="submission" date="2018-08" db="EMBL/GenBank/DDBJ databases">
        <title>Draft genome sequence of Psychrilyobacter sp. strain SD5 isolated from Black Sea water.</title>
        <authorList>
            <person name="Yadav S."/>
            <person name="Villanueva L."/>
            <person name="Damste J.S.S."/>
        </authorList>
    </citation>
    <scope>NUCLEOTIDE SEQUENCE [LARGE SCALE GENOMIC DNA]</scope>
    <source>
        <strain evidence="5 6">SD5</strain>
    </source>
</reference>
<dbReference type="EC" id="2.3.1.-" evidence="4"/>
<protein>
    <recommendedName>
        <fullName evidence="4">Aminoglycoside N(3)-acetyltransferase</fullName>
        <ecNumber evidence="4">2.3.1.-</ecNumber>
    </recommendedName>
</protein>
<name>A0ABX9KGN3_9FUSO</name>
<sequence>MSEKNIIDKTEMPVTKKSISEDLKNLGIEKGDILLVHSSLSSLGWICGGAQTVIMSLLDAVGEEGSVVMPTHSGDWSDPVEWGNPSVPEKWHKIIYDNMPAYDPDLTPTRGMGGIPELFRTFPNVIRSSHPQGSFCASGKFKEKIAGNHPLTPQFGMGSPLGALYNLDKTKVLLLGVGYDSCTSFHLGETLIGNKVNISRTGSAIYEKGKRTWKWFEDYEYNSDDFSKLGKAFEGRHKVTKKTVGNAECRLFSLREAVDFSKEWLLKNR</sequence>
<gene>
    <name evidence="5" type="ORF">DYH56_09265</name>
</gene>
<evidence type="ECO:0000256" key="1">
    <source>
        <dbReference type="ARBA" id="ARBA00006383"/>
    </source>
</evidence>
<evidence type="ECO:0000256" key="3">
    <source>
        <dbReference type="ARBA" id="ARBA00023315"/>
    </source>
</evidence>
<keyword evidence="2 4" id="KW-0808">Transferase</keyword>
<evidence type="ECO:0000256" key="2">
    <source>
        <dbReference type="ARBA" id="ARBA00022679"/>
    </source>
</evidence>
<dbReference type="PANTHER" id="PTHR11104:SF0">
    <property type="entry name" value="SPBETA PROPHAGE-DERIVED AMINOGLYCOSIDE N(3')-ACETYLTRANSFERASE-LIKE PROTEIN YOKD"/>
    <property type="match status" value="1"/>
</dbReference>
<comment type="similarity">
    <text evidence="1 4">Belongs to the antibiotic N-acetyltransferase family.</text>
</comment>
<keyword evidence="3 4" id="KW-0012">Acyltransferase</keyword>
<dbReference type="InterPro" id="IPR003679">
    <property type="entry name" value="Amioglycoside_AcTrfase"/>
</dbReference>
<dbReference type="InterPro" id="IPR028345">
    <property type="entry name" value="Antibiotic_NAT-like"/>
</dbReference>
<keyword evidence="6" id="KW-1185">Reference proteome</keyword>
<dbReference type="Proteomes" id="UP000263486">
    <property type="component" value="Unassembled WGS sequence"/>
</dbReference>
<accession>A0ABX9KGN3</accession>
<comment type="catalytic activity">
    <reaction evidence="4">
        <text>a 2-deoxystreptamine antibiotic + acetyl-CoA = an N(3)-acetyl-2-deoxystreptamine antibiotic + CoA + H(+)</text>
        <dbReference type="Rhea" id="RHEA:12665"/>
        <dbReference type="ChEBI" id="CHEBI:15378"/>
        <dbReference type="ChEBI" id="CHEBI:57287"/>
        <dbReference type="ChEBI" id="CHEBI:57288"/>
        <dbReference type="ChEBI" id="CHEBI:57921"/>
        <dbReference type="ChEBI" id="CHEBI:77452"/>
        <dbReference type="EC" id="2.3.1.81"/>
    </reaction>
</comment>
<evidence type="ECO:0000256" key="4">
    <source>
        <dbReference type="RuleBase" id="RU365031"/>
    </source>
</evidence>
<keyword evidence="4" id="KW-0046">Antibiotic resistance</keyword>
<dbReference type="EMBL" id="QUAJ01000015">
    <property type="protein sequence ID" value="REI40846.1"/>
    <property type="molecule type" value="Genomic_DNA"/>
</dbReference>
<dbReference type="PANTHER" id="PTHR11104">
    <property type="entry name" value="AMINOGLYCOSIDE N3-ACETYLTRANSFERASE"/>
    <property type="match status" value="1"/>
</dbReference>
<dbReference type="SUPFAM" id="SSF110710">
    <property type="entry name" value="TTHA0583/YokD-like"/>
    <property type="match status" value="1"/>
</dbReference>
<proteinExistence type="inferred from homology"/>